<name>A0A6I9QRM6_ELAGV</name>
<feature type="region of interest" description="Disordered" evidence="1">
    <location>
        <begin position="167"/>
        <end position="192"/>
    </location>
</feature>
<evidence type="ECO:0000313" key="4">
    <source>
        <dbReference type="Proteomes" id="UP000504607"/>
    </source>
</evidence>
<dbReference type="GO" id="GO:0005886">
    <property type="term" value="C:plasma membrane"/>
    <property type="evidence" value="ECO:0007669"/>
    <property type="project" value="TreeGrafter"/>
</dbReference>
<dbReference type="InterPro" id="IPR003245">
    <property type="entry name" value="Phytocyanin_dom"/>
</dbReference>
<dbReference type="GeneID" id="105038816"/>
<dbReference type="Pfam" id="PF02298">
    <property type="entry name" value="Cu_bind_like"/>
    <property type="match status" value="1"/>
</dbReference>
<organism evidence="4 5">
    <name type="scientific">Elaeis guineensis var. tenera</name>
    <name type="common">Oil palm</name>
    <dbReference type="NCBI Taxonomy" id="51953"/>
    <lineage>
        <taxon>Eukaryota</taxon>
        <taxon>Viridiplantae</taxon>
        <taxon>Streptophyta</taxon>
        <taxon>Embryophyta</taxon>
        <taxon>Tracheophyta</taxon>
        <taxon>Spermatophyta</taxon>
        <taxon>Magnoliopsida</taxon>
        <taxon>Liliopsida</taxon>
        <taxon>Arecaceae</taxon>
        <taxon>Arecoideae</taxon>
        <taxon>Cocoseae</taxon>
        <taxon>Elaeidinae</taxon>
        <taxon>Elaeis</taxon>
    </lineage>
</organism>
<proteinExistence type="predicted"/>
<sequence length="229" mass="24042">MAHRSPMLAVTVTALALAAIFSATAPRASAADSPSTYTNHTVGGAAGWLFNSSSNSSATDYSTWAKSQKFYLGDYLIFHTNANATVIQTKNETTYRECSTDEDNGDDYIVYAPTANGLGGAAPAVVAVALTEEGVSYFFSDADDGIQCFQGMAFQISVAHGLGLPPALSQPPPPPYKDPSPPPMSSSSTTIPGISDQGERFYNGASPAKVIGGGVWGVAFWWFFVGFLV</sequence>
<dbReference type="FunFam" id="2.60.40.420:FF:000048">
    <property type="entry name" value="Early nodulin-like protein 18"/>
    <property type="match status" value="1"/>
</dbReference>
<accession>A0A6I9QRM6</accession>
<feature type="signal peptide" evidence="2">
    <location>
        <begin position="1"/>
        <end position="30"/>
    </location>
</feature>
<dbReference type="PANTHER" id="PTHR33021:SF213">
    <property type="entry name" value="OS12G0454600 PROTEIN"/>
    <property type="match status" value="1"/>
</dbReference>
<keyword evidence="4" id="KW-1185">Reference proteome</keyword>
<keyword evidence="2" id="KW-0732">Signal</keyword>
<dbReference type="InterPro" id="IPR008972">
    <property type="entry name" value="Cupredoxin"/>
</dbReference>
<dbReference type="FunCoup" id="A0A6I9QRM6">
    <property type="interactions" value="2922"/>
</dbReference>
<feature type="domain" description="Phytocyanin" evidence="3">
    <location>
        <begin position="38"/>
        <end position="160"/>
    </location>
</feature>
<dbReference type="RefSeq" id="XP_010913023.1">
    <property type="nucleotide sequence ID" value="XM_010914721.3"/>
</dbReference>
<gene>
    <name evidence="5" type="primary">LOC105038816</name>
</gene>
<reference evidence="5" key="1">
    <citation type="submission" date="2025-08" db="UniProtKB">
        <authorList>
            <consortium name="RefSeq"/>
        </authorList>
    </citation>
    <scope>IDENTIFICATION</scope>
</reference>
<dbReference type="InParanoid" id="A0A6I9QRM6"/>
<dbReference type="GO" id="GO:0009055">
    <property type="term" value="F:electron transfer activity"/>
    <property type="evidence" value="ECO:0007669"/>
    <property type="project" value="InterPro"/>
</dbReference>
<dbReference type="PANTHER" id="PTHR33021">
    <property type="entry name" value="BLUE COPPER PROTEIN"/>
    <property type="match status" value="1"/>
</dbReference>
<dbReference type="InterPro" id="IPR039391">
    <property type="entry name" value="Phytocyanin-like"/>
</dbReference>
<evidence type="ECO:0000256" key="2">
    <source>
        <dbReference type="SAM" id="SignalP"/>
    </source>
</evidence>
<dbReference type="PROSITE" id="PS51485">
    <property type="entry name" value="PHYTOCYANIN"/>
    <property type="match status" value="1"/>
</dbReference>
<evidence type="ECO:0000256" key="1">
    <source>
        <dbReference type="SAM" id="MobiDB-lite"/>
    </source>
</evidence>
<feature type="chain" id="PRO_5026953197" evidence="2">
    <location>
        <begin position="31"/>
        <end position="229"/>
    </location>
</feature>
<dbReference type="Proteomes" id="UP000504607">
    <property type="component" value="Chromosome 2"/>
</dbReference>
<dbReference type="Gene3D" id="2.60.40.420">
    <property type="entry name" value="Cupredoxins - blue copper proteins"/>
    <property type="match status" value="1"/>
</dbReference>
<evidence type="ECO:0000313" key="5">
    <source>
        <dbReference type="RefSeq" id="XP_010913023.1"/>
    </source>
</evidence>
<dbReference type="AlphaFoldDB" id="A0A6I9QRM6"/>
<feature type="compositionally biased region" description="Pro residues" evidence="1">
    <location>
        <begin position="168"/>
        <end position="184"/>
    </location>
</feature>
<protein>
    <submittedName>
        <fullName evidence="5">Blue copper protein</fullName>
    </submittedName>
</protein>
<dbReference type="KEGG" id="egu:105038816"/>
<evidence type="ECO:0000259" key="3">
    <source>
        <dbReference type="PROSITE" id="PS51485"/>
    </source>
</evidence>
<dbReference type="SUPFAM" id="SSF49503">
    <property type="entry name" value="Cupredoxins"/>
    <property type="match status" value="1"/>
</dbReference>
<dbReference type="OrthoDB" id="688954at2759"/>